<protein>
    <submittedName>
        <fullName evidence="2">Uncharacterized protein</fullName>
    </submittedName>
</protein>
<dbReference type="Proteomes" id="UP000559256">
    <property type="component" value="Unassembled WGS sequence"/>
</dbReference>
<keyword evidence="1" id="KW-1133">Transmembrane helix</keyword>
<keyword evidence="3" id="KW-1185">Reference proteome</keyword>
<accession>A0A8H5CTH5</accession>
<reference evidence="2 3" key="1">
    <citation type="journal article" date="2020" name="ISME J.">
        <title>Uncovering the hidden diversity of litter-decomposition mechanisms in mushroom-forming fungi.</title>
        <authorList>
            <person name="Floudas D."/>
            <person name="Bentzer J."/>
            <person name="Ahren D."/>
            <person name="Johansson T."/>
            <person name="Persson P."/>
            <person name="Tunlid A."/>
        </authorList>
    </citation>
    <scope>NUCLEOTIDE SEQUENCE [LARGE SCALE GENOMIC DNA]</scope>
    <source>
        <strain evidence="2 3">CBS 291.85</strain>
    </source>
</reference>
<sequence>MTDYASTSRLRNILYILTVGAFLLFLCSEHLNSFTNHTYIYTTNGDGDTNSLNATSQNIKQEMPDYPSELVPPSLSPEELEIQKYSPYCPPDRCAHGHWISRVPPFQTHEEADRWINLYHKHGLDPGLRLPDPEPEPVPVSGVRMTEEQKKERYLEMSNWVWESEFGKVVPFDAEELVVRFLKSAGGLFLVGGLKLEEYHEGPLQYEGLAPQYRLDMNHPPCQELVRRARIPLERAYRPILTHFVAQLLVTPDELKKIFRADWAYVHHQHYFTVNNWEVALAELTKEVDGERARGVNEDGLAVVSNGAHWSRVRLRGYVEETTDYEGFRRRIEHGYSEMWLWRTSLLSLTLHSSSVPSLPVILYAHSSLSPFLPCTMPKIGLYSQATKKPDPEEWDWDMFPERNDKWREAIRKYEEARLESSDGLWNGGGNKWIYLDFWSMDFQRIDAHTGYWDCLHYALPFEHNQWTDMLFHRLVVESRLTERSRESLDY</sequence>
<keyword evidence="1" id="KW-0812">Transmembrane</keyword>
<evidence type="ECO:0000256" key="1">
    <source>
        <dbReference type="SAM" id="Phobius"/>
    </source>
</evidence>
<organism evidence="2 3">
    <name type="scientific">Tetrapyrgos nigripes</name>
    <dbReference type="NCBI Taxonomy" id="182062"/>
    <lineage>
        <taxon>Eukaryota</taxon>
        <taxon>Fungi</taxon>
        <taxon>Dikarya</taxon>
        <taxon>Basidiomycota</taxon>
        <taxon>Agaricomycotina</taxon>
        <taxon>Agaricomycetes</taxon>
        <taxon>Agaricomycetidae</taxon>
        <taxon>Agaricales</taxon>
        <taxon>Marasmiineae</taxon>
        <taxon>Marasmiaceae</taxon>
        <taxon>Tetrapyrgos</taxon>
    </lineage>
</organism>
<name>A0A8H5CTH5_9AGAR</name>
<dbReference type="OrthoDB" id="630188at2759"/>
<evidence type="ECO:0000313" key="2">
    <source>
        <dbReference type="EMBL" id="KAF5347672.1"/>
    </source>
</evidence>
<keyword evidence="1" id="KW-0472">Membrane</keyword>
<feature type="transmembrane region" description="Helical" evidence="1">
    <location>
        <begin position="12"/>
        <end position="31"/>
    </location>
</feature>
<evidence type="ECO:0000313" key="3">
    <source>
        <dbReference type="Proteomes" id="UP000559256"/>
    </source>
</evidence>
<dbReference type="EMBL" id="JAACJM010000090">
    <property type="protein sequence ID" value="KAF5347672.1"/>
    <property type="molecule type" value="Genomic_DNA"/>
</dbReference>
<dbReference type="AlphaFoldDB" id="A0A8H5CTH5"/>
<comment type="caution">
    <text evidence="2">The sequence shown here is derived from an EMBL/GenBank/DDBJ whole genome shotgun (WGS) entry which is preliminary data.</text>
</comment>
<proteinExistence type="predicted"/>
<gene>
    <name evidence="2" type="ORF">D9758_014847</name>
</gene>